<dbReference type="Proteomes" id="UP000053268">
    <property type="component" value="Unassembled WGS sequence"/>
</dbReference>
<keyword evidence="3" id="KW-1185">Reference proteome</keyword>
<organism evidence="2 3">
    <name type="scientific">Papilio xuthus</name>
    <name type="common">Asian swallowtail butterfly</name>
    <dbReference type="NCBI Taxonomy" id="66420"/>
    <lineage>
        <taxon>Eukaryota</taxon>
        <taxon>Metazoa</taxon>
        <taxon>Ecdysozoa</taxon>
        <taxon>Arthropoda</taxon>
        <taxon>Hexapoda</taxon>
        <taxon>Insecta</taxon>
        <taxon>Pterygota</taxon>
        <taxon>Neoptera</taxon>
        <taxon>Endopterygota</taxon>
        <taxon>Lepidoptera</taxon>
        <taxon>Glossata</taxon>
        <taxon>Ditrysia</taxon>
        <taxon>Papilionoidea</taxon>
        <taxon>Papilionidae</taxon>
        <taxon>Papilioninae</taxon>
        <taxon>Papilio</taxon>
    </lineage>
</organism>
<accession>A0A0N1PFX1</accession>
<feature type="compositionally biased region" description="Polar residues" evidence="1">
    <location>
        <begin position="32"/>
        <end position="43"/>
    </location>
</feature>
<sequence length="90" mass="9781">MKMKNPFRLLSLGSRRRAGGRAAALRRAPSDSDCSGETASLSADSAERAPRAPPQPARQTKSRGLLIIMFHFNKTTEVVDVVASGRSWKV</sequence>
<reference evidence="2 3" key="1">
    <citation type="journal article" date="2015" name="Nat. Commun.">
        <title>Outbred genome sequencing and CRISPR/Cas9 gene editing in butterflies.</title>
        <authorList>
            <person name="Li X."/>
            <person name="Fan D."/>
            <person name="Zhang W."/>
            <person name="Liu G."/>
            <person name="Zhang L."/>
            <person name="Zhao L."/>
            <person name="Fang X."/>
            <person name="Chen L."/>
            <person name="Dong Y."/>
            <person name="Chen Y."/>
            <person name="Ding Y."/>
            <person name="Zhao R."/>
            <person name="Feng M."/>
            <person name="Zhu Y."/>
            <person name="Feng Y."/>
            <person name="Jiang X."/>
            <person name="Zhu D."/>
            <person name="Xiang H."/>
            <person name="Feng X."/>
            <person name="Li S."/>
            <person name="Wang J."/>
            <person name="Zhang G."/>
            <person name="Kronforst M.R."/>
            <person name="Wang W."/>
        </authorList>
    </citation>
    <scope>NUCLEOTIDE SEQUENCE [LARGE SCALE GENOMIC DNA]</scope>
    <source>
        <strain evidence="2">Ya'a_city_454_Px</strain>
        <tissue evidence="2">Whole body</tissue>
    </source>
</reference>
<protein>
    <submittedName>
        <fullName evidence="2">Uncharacterized protein</fullName>
    </submittedName>
</protein>
<feature type="region of interest" description="Disordered" evidence="1">
    <location>
        <begin position="1"/>
        <end position="60"/>
    </location>
</feature>
<evidence type="ECO:0000313" key="2">
    <source>
        <dbReference type="EMBL" id="KPJ03407.1"/>
    </source>
</evidence>
<evidence type="ECO:0000256" key="1">
    <source>
        <dbReference type="SAM" id="MobiDB-lite"/>
    </source>
</evidence>
<dbReference type="AlphaFoldDB" id="A0A0N1PFX1"/>
<dbReference type="EMBL" id="KQ459174">
    <property type="protein sequence ID" value="KPJ03407.1"/>
    <property type="molecule type" value="Genomic_DNA"/>
</dbReference>
<evidence type="ECO:0000313" key="3">
    <source>
        <dbReference type="Proteomes" id="UP000053268"/>
    </source>
</evidence>
<name>A0A0N1PFX1_PAPXU</name>
<gene>
    <name evidence="2" type="ORF">RR46_00317</name>
</gene>
<proteinExistence type="predicted"/>